<gene>
    <name evidence="2" type="ORF">RchiOBHm_Chr4g0432581</name>
</gene>
<dbReference type="AlphaFoldDB" id="A0A2P6R128"/>
<proteinExistence type="predicted"/>
<comment type="caution">
    <text evidence="2">The sequence shown here is derived from an EMBL/GenBank/DDBJ whole genome shotgun (WGS) entry which is preliminary data.</text>
</comment>
<evidence type="ECO:0008006" key="4">
    <source>
        <dbReference type="Google" id="ProtNLM"/>
    </source>
</evidence>
<name>A0A2P6R128_ROSCH</name>
<evidence type="ECO:0000313" key="3">
    <source>
        <dbReference type="Proteomes" id="UP000238479"/>
    </source>
</evidence>
<keyword evidence="1" id="KW-0472">Membrane</keyword>
<evidence type="ECO:0000256" key="1">
    <source>
        <dbReference type="SAM" id="Phobius"/>
    </source>
</evidence>
<accession>A0A2P6R128</accession>
<sequence>MSCVFERERERVRELEVFVKGCNLVLLVLRGVKLEGFDYFSEVKLSLIGIWLTVSGCSFLQYVLVNDSHWLISTLLNWDVGEVQSFFLFNF</sequence>
<dbReference type="Gramene" id="PRQ40116">
    <property type="protein sequence ID" value="PRQ40116"/>
    <property type="gene ID" value="RchiOBHm_Chr4g0432581"/>
</dbReference>
<keyword evidence="1" id="KW-1133">Transmembrane helix</keyword>
<protein>
    <recommendedName>
        <fullName evidence="4">Transmembrane protein</fullName>
    </recommendedName>
</protein>
<organism evidence="2 3">
    <name type="scientific">Rosa chinensis</name>
    <name type="common">China rose</name>
    <dbReference type="NCBI Taxonomy" id="74649"/>
    <lineage>
        <taxon>Eukaryota</taxon>
        <taxon>Viridiplantae</taxon>
        <taxon>Streptophyta</taxon>
        <taxon>Embryophyta</taxon>
        <taxon>Tracheophyta</taxon>
        <taxon>Spermatophyta</taxon>
        <taxon>Magnoliopsida</taxon>
        <taxon>eudicotyledons</taxon>
        <taxon>Gunneridae</taxon>
        <taxon>Pentapetalae</taxon>
        <taxon>rosids</taxon>
        <taxon>fabids</taxon>
        <taxon>Rosales</taxon>
        <taxon>Rosaceae</taxon>
        <taxon>Rosoideae</taxon>
        <taxon>Rosoideae incertae sedis</taxon>
        <taxon>Rosa</taxon>
    </lineage>
</organism>
<reference evidence="2 3" key="1">
    <citation type="journal article" date="2018" name="Nat. Genet.">
        <title>The Rosa genome provides new insights in the design of modern roses.</title>
        <authorList>
            <person name="Bendahmane M."/>
        </authorList>
    </citation>
    <scope>NUCLEOTIDE SEQUENCE [LARGE SCALE GENOMIC DNA]</scope>
    <source>
        <strain evidence="3">cv. Old Blush</strain>
    </source>
</reference>
<evidence type="ECO:0000313" key="2">
    <source>
        <dbReference type="EMBL" id="PRQ40116.1"/>
    </source>
</evidence>
<keyword evidence="3" id="KW-1185">Reference proteome</keyword>
<dbReference type="Proteomes" id="UP000238479">
    <property type="component" value="Chromosome 4"/>
</dbReference>
<keyword evidence="1" id="KW-0812">Transmembrane</keyword>
<dbReference type="EMBL" id="PDCK01000042">
    <property type="protein sequence ID" value="PRQ40116.1"/>
    <property type="molecule type" value="Genomic_DNA"/>
</dbReference>
<feature type="transmembrane region" description="Helical" evidence="1">
    <location>
        <begin position="45"/>
        <end position="65"/>
    </location>
</feature>